<keyword evidence="4" id="KW-1185">Reference proteome</keyword>
<name>A0A1V6SUE2_9EURO</name>
<dbReference type="AlphaFoldDB" id="A0A1V6SUE2"/>
<feature type="region of interest" description="Disordered" evidence="2">
    <location>
        <begin position="1"/>
        <end position="154"/>
    </location>
</feature>
<evidence type="ECO:0000313" key="3">
    <source>
        <dbReference type="EMBL" id="OQE17637.1"/>
    </source>
</evidence>
<proteinExistence type="predicted"/>
<organism evidence="3 4">
    <name type="scientific">Penicillium steckii</name>
    <dbReference type="NCBI Taxonomy" id="303698"/>
    <lineage>
        <taxon>Eukaryota</taxon>
        <taxon>Fungi</taxon>
        <taxon>Dikarya</taxon>
        <taxon>Ascomycota</taxon>
        <taxon>Pezizomycotina</taxon>
        <taxon>Eurotiomycetes</taxon>
        <taxon>Eurotiomycetidae</taxon>
        <taxon>Eurotiales</taxon>
        <taxon>Aspergillaceae</taxon>
        <taxon>Penicillium</taxon>
    </lineage>
</organism>
<sequence length="486" mass="55429">MKFEVPDYEVDTDHEFDPNGEFGPTFLHWSSPEPERSPPPRINTPIPKSPAAGALSLGLQEPNPLRRSIGFSTTLSPIESLPSDTSDPQRLAMNTSKHPERKIAETCEEPTARSISASPQQMRAQIIPQDLPESIVQPPLSRATNNKSSRKTQSDLPLMLSVKNKIQNRRLRLKRARSDDYESFSDSPFYDVGPDLDQDSLDDDLHWDIPGGFPGSWIPRGPCDEIDNAIDAVNHPLILNPISTSRSTSATIQEPSDTQASDTKTVELSQEDSESQHDTPTEGDPQVIHDAQNDLNAQIQLNDHDSVRSNEHVQCLVDNIDLSARLDATEELYLQARRRDFLRTKMIEASQQRKYDSLKRENMMLSEEIGKLHQENRLLRQQIAPVNREVQVYTEILKHLRDVLSQHYLSSRSNLCELMEVEERITEKFADFQKDQHVHSFEHEIGSQEYSDMLHAIQQDHRDSEGFHHAFDKWLRASLGDSWRAR</sequence>
<comment type="caution">
    <text evidence="3">The sequence shown here is derived from an EMBL/GenBank/DDBJ whole genome shotgun (WGS) entry which is preliminary data.</text>
</comment>
<evidence type="ECO:0000256" key="2">
    <source>
        <dbReference type="SAM" id="MobiDB-lite"/>
    </source>
</evidence>
<protein>
    <submittedName>
        <fullName evidence="3">Uncharacterized protein</fullName>
    </submittedName>
</protein>
<feature type="compositionally biased region" description="Polar residues" evidence="2">
    <location>
        <begin position="70"/>
        <end position="96"/>
    </location>
</feature>
<dbReference type="Proteomes" id="UP000191285">
    <property type="component" value="Unassembled WGS sequence"/>
</dbReference>
<reference evidence="4" key="1">
    <citation type="journal article" date="2017" name="Nat. Microbiol.">
        <title>Global analysis of biosynthetic gene clusters reveals vast potential of secondary metabolite production in Penicillium species.</title>
        <authorList>
            <person name="Nielsen J.C."/>
            <person name="Grijseels S."/>
            <person name="Prigent S."/>
            <person name="Ji B."/>
            <person name="Dainat J."/>
            <person name="Nielsen K.F."/>
            <person name="Frisvad J.C."/>
            <person name="Workman M."/>
            <person name="Nielsen J."/>
        </authorList>
    </citation>
    <scope>NUCLEOTIDE SEQUENCE [LARGE SCALE GENOMIC DNA]</scope>
    <source>
        <strain evidence="4">IBT 24891</strain>
    </source>
</reference>
<feature type="compositionally biased region" description="Basic and acidic residues" evidence="2">
    <location>
        <begin position="1"/>
        <end position="17"/>
    </location>
</feature>
<feature type="coiled-coil region" evidence="1">
    <location>
        <begin position="348"/>
        <end position="375"/>
    </location>
</feature>
<keyword evidence="1" id="KW-0175">Coiled coil</keyword>
<accession>A0A1V6SUE2</accession>
<evidence type="ECO:0000256" key="1">
    <source>
        <dbReference type="SAM" id="Coils"/>
    </source>
</evidence>
<evidence type="ECO:0000313" key="4">
    <source>
        <dbReference type="Proteomes" id="UP000191285"/>
    </source>
</evidence>
<feature type="compositionally biased region" description="Polar residues" evidence="2">
    <location>
        <begin position="245"/>
        <end position="268"/>
    </location>
</feature>
<feature type="compositionally biased region" description="Polar residues" evidence="2">
    <location>
        <begin position="113"/>
        <end position="123"/>
    </location>
</feature>
<feature type="region of interest" description="Disordered" evidence="2">
    <location>
        <begin position="245"/>
        <end position="288"/>
    </location>
</feature>
<dbReference type="OrthoDB" id="10507108at2759"/>
<gene>
    <name evidence="3" type="ORF">PENSTE_c020G07034</name>
</gene>
<dbReference type="EMBL" id="MLKD01000020">
    <property type="protein sequence ID" value="OQE17637.1"/>
    <property type="molecule type" value="Genomic_DNA"/>
</dbReference>